<dbReference type="Proteomes" id="UP000642748">
    <property type="component" value="Unassembled WGS sequence"/>
</dbReference>
<dbReference type="PANTHER" id="PTHR43861:SF3">
    <property type="entry name" value="PUTATIVE (AFU_ORTHOLOGUE AFUA_2G14390)-RELATED"/>
    <property type="match status" value="1"/>
</dbReference>
<organism evidence="2 3">
    <name type="scientific">Rugosimonospora africana</name>
    <dbReference type="NCBI Taxonomy" id="556532"/>
    <lineage>
        <taxon>Bacteria</taxon>
        <taxon>Bacillati</taxon>
        <taxon>Actinomycetota</taxon>
        <taxon>Actinomycetes</taxon>
        <taxon>Micromonosporales</taxon>
        <taxon>Micromonosporaceae</taxon>
        <taxon>Rugosimonospora</taxon>
    </lineage>
</organism>
<evidence type="ECO:0000313" key="3">
    <source>
        <dbReference type="Proteomes" id="UP000642748"/>
    </source>
</evidence>
<dbReference type="AlphaFoldDB" id="A0A8J3QZ72"/>
<dbReference type="PANTHER" id="PTHR43861">
    <property type="entry name" value="TRANS-ACONITATE 2-METHYLTRANSFERASE-RELATED"/>
    <property type="match status" value="1"/>
</dbReference>
<gene>
    <name evidence="2" type="ORF">Raf01_74480</name>
</gene>
<comment type="caution">
    <text evidence="2">The sequence shown here is derived from an EMBL/GenBank/DDBJ whole genome shotgun (WGS) entry which is preliminary data.</text>
</comment>
<name>A0A8J3QZ72_9ACTN</name>
<protein>
    <recommendedName>
        <fullName evidence="4">Methyltransferase family protein</fullName>
    </recommendedName>
</protein>
<evidence type="ECO:0008006" key="4">
    <source>
        <dbReference type="Google" id="ProtNLM"/>
    </source>
</evidence>
<dbReference type="RefSeq" id="WP_203922744.1">
    <property type="nucleotide sequence ID" value="NZ_BONZ01000078.1"/>
</dbReference>
<dbReference type="GO" id="GO:0016740">
    <property type="term" value="F:transferase activity"/>
    <property type="evidence" value="ECO:0007669"/>
    <property type="project" value="UniProtKB-KW"/>
</dbReference>
<dbReference type="EMBL" id="BONZ01000078">
    <property type="protein sequence ID" value="GIH19276.1"/>
    <property type="molecule type" value="Genomic_DNA"/>
</dbReference>
<dbReference type="CDD" id="cd02440">
    <property type="entry name" value="AdoMet_MTases"/>
    <property type="match status" value="1"/>
</dbReference>
<sequence>MASSTPTYGASEHYDANYFAWQNQHIGVKTRIKVTRFAPYIRPTDTVLDFGCAGGGMLAALPGARKIGVELNDVARESAEREHNIEAYKNLADVPDAIADVVVSNHTLEHIAHPYEALVQLRPKLKPDGTLVLVLPIDDWRAQRRWYPGDINRHLYTWSPLNLGNLLEEAGFAPQEVRVIHQTLMRGFDKFAKLPRPMFEAVSWAYSHARHRQELLAAARPGKEQ</sequence>
<accession>A0A8J3QZ72</accession>
<dbReference type="Gene3D" id="3.40.50.150">
    <property type="entry name" value="Vaccinia Virus protein VP39"/>
    <property type="match status" value="1"/>
</dbReference>
<evidence type="ECO:0000256" key="1">
    <source>
        <dbReference type="ARBA" id="ARBA00022679"/>
    </source>
</evidence>
<keyword evidence="3" id="KW-1185">Reference proteome</keyword>
<dbReference type="InterPro" id="IPR029063">
    <property type="entry name" value="SAM-dependent_MTases_sf"/>
</dbReference>
<evidence type="ECO:0000313" key="2">
    <source>
        <dbReference type="EMBL" id="GIH19276.1"/>
    </source>
</evidence>
<dbReference type="Pfam" id="PF13489">
    <property type="entry name" value="Methyltransf_23"/>
    <property type="match status" value="1"/>
</dbReference>
<reference evidence="2" key="1">
    <citation type="submission" date="2021-01" db="EMBL/GenBank/DDBJ databases">
        <title>Whole genome shotgun sequence of Rugosimonospora africana NBRC 104875.</title>
        <authorList>
            <person name="Komaki H."/>
            <person name="Tamura T."/>
        </authorList>
    </citation>
    <scope>NUCLEOTIDE SEQUENCE</scope>
    <source>
        <strain evidence="2">NBRC 104875</strain>
    </source>
</reference>
<proteinExistence type="predicted"/>
<dbReference type="SUPFAM" id="SSF53335">
    <property type="entry name" value="S-adenosyl-L-methionine-dependent methyltransferases"/>
    <property type="match status" value="1"/>
</dbReference>
<keyword evidence="1" id="KW-0808">Transferase</keyword>